<feature type="domain" description="SPARK" evidence="2">
    <location>
        <begin position="79"/>
        <end position="229"/>
    </location>
</feature>
<dbReference type="Pfam" id="PF26584">
    <property type="entry name" value="At1g61900"/>
    <property type="match status" value="1"/>
</dbReference>
<sequence length="450" mass="48346">MKKGVPCGLILQLVPLLLLCLRKSHGELFRDTESSVLVQIKSSGIAPDTFPSPEPQPFLPLLGPSPLTPFTNNSVPRLSGLCSLNFSAVESIMSTTATDCWASFAPYLANVVCCPQFDATLAILIGQSSKQSGELALSKTHAEHCLSDVEKILESQGANENLQTICSIYPSNLTEVSCPVIDVSELESIVNTTRLLAACGKIDRLHECCKEACQNSIIEAARKISLKGKSSSDGALILPENSTRIHDCRNIVLRWLASKLDPSSASSVLRGLSNCKVNEVCPLEFSDMTNVTKKCGDGMTNQTACCNAMESYVSHLQEQSFITNLQALNCAALLGLKLQKANVSNNVYNLCHINLKDFSLQVGSQESGCLLPSLPSDVAYDQTTGISFICDLNDNIAAPWPSTSFSPASSCNKTTKLPSVPKATSAQSGLYIKNLMSPMLFASLLLNMVL</sequence>
<dbReference type="GO" id="GO:0005886">
    <property type="term" value="C:plasma membrane"/>
    <property type="evidence" value="ECO:0007669"/>
    <property type="project" value="TreeGrafter"/>
</dbReference>
<evidence type="ECO:0000313" key="4">
    <source>
        <dbReference type="EMBL" id="KAK9285808.1"/>
    </source>
</evidence>
<evidence type="ECO:0000259" key="3">
    <source>
        <dbReference type="Pfam" id="PF26584"/>
    </source>
</evidence>
<dbReference type="InterPro" id="IPR043891">
    <property type="entry name" value="SPARK"/>
</dbReference>
<keyword evidence="5" id="KW-1185">Reference proteome</keyword>
<protein>
    <recommendedName>
        <fullName evidence="6">SPARK domain-containing protein</fullName>
    </recommendedName>
</protein>
<dbReference type="Proteomes" id="UP001415857">
    <property type="component" value="Unassembled WGS sequence"/>
</dbReference>
<reference evidence="4 5" key="1">
    <citation type="journal article" date="2024" name="Plant J.">
        <title>Genome sequences and population genomics reveal climatic adaptation and genomic divergence between two closely related sweetgum species.</title>
        <authorList>
            <person name="Xu W.Q."/>
            <person name="Ren C.Q."/>
            <person name="Zhang X.Y."/>
            <person name="Comes H.P."/>
            <person name="Liu X.H."/>
            <person name="Li Y.G."/>
            <person name="Kettle C.J."/>
            <person name="Jalonen R."/>
            <person name="Gaisberger H."/>
            <person name="Ma Y.Z."/>
            <person name="Qiu Y.X."/>
        </authorList>
    </citation>
    <scope>NUCLEOTIDE SEQUENCE [LARGE SCALE GENOMIC DNA]</scope>
    <source>
        <strain evidence="4">Hangzhou</strain>
    </source>
</reference>
<evidence type="ECO:0008006" key="6">
    <source>
        <dbReference type="Google" id="ProtNLM"/>
    </source>
</evidence>
<evidence type="ECO:0000256" key="1">
    <source>
        <dbReference type="SAM" id="SignalP"/>
    </source>
</evidence>
<feature type="domain" description="At1g61900-like C-terminal" evidence="3">
    <location>
        <begin position="280"/>
        <end position="352"/>
    </location>
</feature>
<dbReference type="Pfam" id="PF19160">
    <property type="entry name" value="SPARK"/>
    <property type="match status" value="1"/>
</dbReference>
<proteinExistence type="predicted"/>
<dbReference type="InterPro" id="IPR040336">
    <property type="entry name" value="At1g61900-like"/>
</dbReference>
<dbReference type="PANTHER" id="PTHR33831:SF8">
    <property type="entry name" value="SPARK DOMAIN-CONTAINING PROTEIN"/>
    <property type="match status" value="1"/>
</dbReference>
<dbReference type="EMBL" id="JBBPBK010000005">
    <property type="protein sequence ID" value="KAK9285808.1"/>
    <property type="molecule type" value="Genomic_DNA"/>
</dbReference>
<comment type="caution">
    <text evidence="4">The sequence shown here is derived from an EMBL/GenBank/DDBJ whole genome shotgun (WGS) entry which is preliminary data.</text>
</comment>
<organism evidence="4 5">
    <name type="scientific">Liquidambar formosana</name>
    <name type="common">Formosan gum</name>
    <dbReference type="NCBI Taxonomy" id="63359"/>
    <lineage>
        <taxon>Eukaryota</taxon>
        <taxon>Viridiplantae</taxon>
        <taxon>Streptophyta</taxon>
        <taxon>Embryophyta</taxon>
        <taxon>Tracheophyta</taxon>
        <taxon>Spermatophyta</taxon>
        <taxon>Magnoliopsida</taxon>
        <taxon>eudicotyledons</taxon>
        <taxon>Gunneridae</taxon>
        <taxon>Pentapetalae</taxon>
        <taxon>Saxifragales</taxon>
        <taxon>Altingiaceae</taxon>
        <taxon>Liquidambar</taxon>
    </lineage>
</organism>
<gene>
    <name evidence="4" type="ORF">L1049_025009</name>
</gene>
<accession>A0AAP0RWN0</accession>
<dbReference type="InterPro" id="IPR059003">
    <property type="entry name" value="At1g61900_C"/>
</dbReference>
<dbReference type="PANTHER" id="PTHR33831">
    <property type="entry name" value="GPI-ANCHORED PROTEIN"/>
    <property type="match status" value="1"/>
</dbReference>
<name>A0AAP0RWN0_LIQFO</name>
<feature type="signal peptide" evidence="1">
    <location>
        <begin position="1"/>
        <end position="26"/>
    </location>
</feature>
<evidence type="ECO:0000259" key="2">
    <source>
        <dbReference type="Pfam" id="PF19160"/>
    </source>
</evidence>
<evidence type="ECO:0000313" key="5">
    <source>
        <dbReference type="Proteomes" id="UP001415857"/>
    </source>
</evidence>
<dbReference type="AlphaFoldDB" id="A0AAP0RWN0"/>
<feature type="chain" id="PRO_5042910715" description="SPARK domain-containing protein" evidence="1">
    <location>
        <begin position="27"/>
        <end position="450"/>
    </location>
</feature>
<keyword evidence="1" id="KW-0732">Signal</keyword>